<name>A0A0N8HA99_9BACT</name>
<protein>
    <submittedName>
        <fullName evidence="2">Uncharacterized protein</fullName>
    </submittedName>
</protein>
<dbReference type="RefSeq" id="WP_055143783.1">
    <property type="nucleotide sequence ID" value="NZ_JXSZ01000005.1"/>
</dbReference>
<sequence>MSSKRLAYLYLPSIALILCLIALAIDLYYNQPIKTTVIFLIPLMLLLIGIGIKNKVWKD</sequence>
<keyword evidence="1" id="KW-1133">Transmembrane helix</keyword>
<evidence type="ECO:0000256" key="1">
    <source>
        <dbReference type="SAM" id="Phobius"/>
    </source>
</evidence>
<accession>A0A0N8HA99</accession>
<dbReference type="EMBL" id="LGTQ01000005">
    <property type="protein sequence ID" value="KPM49580.1"/>
    <property type="molecule type" value="Genomic_DNA"/>
</dbReference>
<keyword evidence="1" id="KW-0812">Transmembrane</keyword>
<evidence type="ECO:0000313" key="3">
    <source>
        <dbReference type="Proteomes" id="UP000050454"/>
    </source>
</evidence>
<reference evidence="2 3" key="1">
    <citation type="submission" date="2015-07" db="EMBL/GenBank/DDBJ databases">
        <title>The draft genome sequence of Leadbetterella sp. JN14-9.</title>
        <authorList>
            <person name="Liu Y."/>
            <person name="Du J."/>
            <person name="Shao Z."/>
        </authorList>
    </citation>
    <scope>NUCLEOTIDE SEQUENCE [LARGE SCALE GENOMIC DNA]</scope>
    <source>
        <strain evidence="2 3">JN14-9</strain>
    </source>
</reference>
<gene>
    <name evidence="2" type="ORF">AFM12_02980</name>
</gene>
<proteinExistence type="predicted"/>
<evidence type="ECO:0000313" key="2">
    <source>
        <dbReference type="EMBL" id="KPM49580.1"/>
    </source>
</evidence>
<keyword evidence="1" id="KW-0472">Membrane</keyword>
<organism evidence="2 3">
    <name type="scientific">Jiulongibacter sediminis</name>
    <dbReference type="NCBI Taxonomy" id="1605367"/>
    <lineage>
        <taxon>Bacteria</taxon>
        <taxon>Pseudomonadati</taxon>
        <taxon>Bacteroidota</taxon>
        <taxon>Cytophagia</taxon>
        <taxon>Cytophagales</taxon>
        <taxon>Leadbetterellaceae</taxon>
        <taxon>Jiulongibacter</taxon>
    </lineage>
</organism>
<keyword evidence="3" id="KW-1185">Reference proteome</keyword>
<dbReference type="Proteomes" id="UP000050454">
    <property type="component" value="Unassembled WGS sequence"/>
</dbReference>
<feature type="transmembrane region" description="Helical" evidence="1">
    <location>
        <begin position="35"/>
        <end position="52"/>
    </location>
</feature>
<feature type="transmembrane region" description="Helical" evidence="1">
    <location>
        <begin position="7"/>
        <end position="29"/>
    </location>
</feature>
<comment type="caution">
    <text evidence="2">The sequence shown here is derived from an EMBL/GenBank/DDBJ whole genome shotgun (WGS) entry which is preliminary data.</text>
</comment>
<dbReference type="AlphaFoldDB" id="A0A0N8HA99"/>